<feature type="signal peptide" evidence="1">
    <location>
        <begin position="1"/>
        <end position="24"/>
    </location>
</feature>
<comment type="caution">
    <text evidence="2">The sequence shown here is derived from an EMBL/GenBank/DDBJ whole genome shotgun (WGS) entry which is preliminary data.</text>
</comment>
<dbReference type="AlphaFoldDB" id="A0A933IA04"/>
<evidence type="ECO:0008006" key="4">
    <source>
        <dbReference type="Google" id="ProtNLM"/>
    </source>
</evidence>
<proteinExistence type="predicted"/>
<accession>A0A933IA04</accession>
<dbReference type="Proteomes" id="UP000736328">
    <property type="component" value="Unassembled WGS sequence"/>
</dbReference>
<evidence type="ECO:0000313" key="2">
    <source>
        <dbReference type="EMBL" id="MBI4727330.1"/>
    </source>
</evidence>
<sequence>MVRLLSVVLSTMLIGAMFYNPVAAQTPVKKYDIKSGVVTCESIMKVSGMQIKEKIVVSFDDFGIKECKETFSGNTLRETYLSDGKDLYLVKPDDKTAYKRGTASRGTELRVEWSEFGTEKDRRSGKYKKLPAMKVAGKNCEVFEYNDGKGTITRYGGWKKILLYMNLKTKGMETTQRALKVEENAKVPAGKFKVPAGFTVQ</sequence>
<evidence type="ECO:0000256" key="1">
    <source>
        <dbReference type="SAM" id="SignalP"/>
    </source>
</evidence>
<dbReference type="EMBL" id="JACQXR010000117">
    <property type="protein sequence ID" value="MBI4727330.1"/>
    <property type="molecule type" value="Genomic_DNA"/>
</dbReference>
<reference evidence="2" key="1">
    <citation type="submission" date="2020-07" db="EMBL/GenBank/DDBJ databases">
        <title>Huge and variable diversity of episymbiotic CPR bacteria and DPANN archaea in groundwater ecosystems.</title>
        <authorList>
            <person name="He C.Y."/>
            <person name="Keren R."/>
            <person name="Whittaker M."/>
            <person name="Farag I.F."/>
            <person name="Doudna J."/>
            <person name="Cate J.H.D."/>
            <person name="Banfield J.F."/>
        </authorList>
    </citation>
    <scope>NUCLEOTIDE SEQUENCE</scope>
    <source>
        <strain evidence="2">NC_groundwater_1520_Pr4_B-0.1um_53_5</strain>
    </source>
</reference>
<keyword evidence="1" id="KW-0732">Signal</keyword>
<protein>
    <recommendedName>
        <fullName evidence="4">DUF4412 domain-containing protein</fullName>
    </recommendedName>
</protein>
<feature type="chain" id="PRO_5037229018" description="DUF4412 domain-containing protein" evidence="1">
    <location>
        <begin position="25"/>
        <end position="201"/>
    </location>
</feature>
<name>A0A933IA04_UNCT6</name>
<gene>
    <name evidence="2" type="ORF">HY768_08970</name>
</gene>
<organism evidence="2 3">
    <name type="scientific">candidate division TA06 bacterium</name>
    <dbReference type="NCBI Taxonomy" id="2250710"/>
    <lineage>
        <taxon>Bacteria</taxon>
        <taxon>Bacteria division TA06</taxon>
    </lineage>
</organism>
<evidence type="ECO:0000313" key="3">
    <source>
        <dbReference type="Proteomes" id="UP000736328"/>
    </source>
</evidence>